<evidence type="ECO:0000313" key="2">
    <source>
        <dbReference type="EMBL" id="TQN49454.1"/>
    </source>
</evidence>
<keyword evidence="2" id="KW-0808">Transferase</keyword>
<dbReference type="EMBL" id="SZUV01000005">
    <property type="protein sequence ID" value="TQN49454.1"/>
    <property type="molecule type" value="Genomic_DNA"/>
</dbReference>
<reference evidence="2 3" key="1">
    <citation type="submission" date="2019-03" db="EMBL/GenBank/DDBJ databases">
        <title>New insights into Acidothiobacillus thiooxidans sulfur metabolism through coupled gene expression, solution geochemistry, microscopy and spectroscopy analyses.</title>
        <authorList>
            <person name="Camacho D."/>
            <person name="Frazao R."/>
            <person name="Fouillen A."/>
            <person name="Nanci A."/>
            <person name="Lang B.F."/>
            <person name="Apte S.C."/>
            <person name="Baron C."/>
            <person name="Warren L.A."/>
        </authorList>
    </citation>
    <scope>NUCLEOTIDE SEQUENCE [LARGE SCALE GENOMIC DNA]</scope>
    <source>
        <strain evidence="2 3">ATCC 19377</strain>
    </source>
</reference>
<dbReference type="Pfam" id="PF13362">
    <property type="entry name" value="Toprim_3"/>
    <property type="match status" value="1"/>
</dbReference>
<keyword evidence="2" id="KW-0548">Nucleotidyltransferase</keyword>
<dbReference type="AlphaFoldDB" id="A0A543PZE8"/>
<comment type="caution">
    <text evidence="2">The sequence shown here is derived from an EMBL/GenBank/DDBJ whole genome shotgun (WGS) entry which is preliminary data.</text>
</comment>
<dbReference type="EC" id="2.7.7.-" evidence="2"/>
<evidence type="ECO:0000259" key="1">
    <source>
        <dbReference type="Pfam" id="PF13362"/>
    </source>
</evidence>
<feature type="domain" description="Toprim" evidence="1">
    <location>
        <begin position="196"/>
        <end position="287"/>
    </location>
</feature>
<dbReference type="CDD" id="cd01029">
    <property type="entry name" value="TOPRIM_primases"/>
    <property type="match status" value="1"/>
</dbReference>
<proteinExistence type="predicted"/>
<dbReference type="GO" id="GO:0016779">
    <property type="term" value="F:nucleotidyltransferase activity"/>
    <property type="evidence" value="ECO:0007669"/>
    <property type="project" value="UniProtKB-KW"/>
</dbReference>
<sequence>MQNDPITQFRQALADAGVVLATHSPIIADGALHRAPLVTDRPGQKTAWYRLHLDSPIAGAGGDWRQGLSVRWSMKRPSALTNKEREMLQHRIERERAERQTELEVQHKEAAKRALWIWNHASSAKADHEYLRRKQIHPGIARQRDDLLLLPITGFDGDLRGIQTINPAGEKRFTRGMQKQGAFIRVDAMPAPDRQMIVCEGWATASSLARLSPGAVVIAACDAGNLLHVALEARKRSPRIDLVIAADADEIGMAKAKFAAVAASAKWIWPRFPKDAPKGLSDFNDWIVWRRSQRMDDSHVG</sequence>
<dbReference type="InterPro" id="IPR006171">
    <property type="entry name" value="TOPRIM_dom"/>
</dbReference>
<dbReference type="Proteomes" id="UP000315403">
    <property type="component" value="Unassembled WGS sequence"/>
</dbReference>
<protein>
    <submittedName>
        <fullName evidence="2">DNA primase TraC</fullName>
        <ecNumber evidence="2">2.7.7.-</ecNumber>
    </submittedName>
</protein>
<organism evidence="2 3">
    <name type="scientific">Acidithiobacillus thiooxidans ATCC 19377</name>
    <dbReference type="NCBI Taxonomy" id="637390"/>
    <lineage>
        <taxon>Bacteria</taxon>
        <taxon>Pseudomonadati</taxon>
        <taxon>Pseudomonadota</taxon>
        <taxon>Acidithiobacillia</taxon>
        <taxon>Acidithiobacillales</taxon>
        <taxon>Acidithiobacillaceae</taxon>
        <taxon>Acidithiobacillus</taxon>
    </lineage>
</organism>
<gene>
    <name evidence="2" type="primary">traC_2</name>
    <name evidence="2" type="ORF">DLNHIDIE_03309</name>
</gene>
<dbReference type="RefSeq" id="WP_142090045.1">
    <property type="nucleotide sequence ID" value="NZ_SZUV01000005.1"/>
</dbReference>
<evidence type="ECO:0000313" key="3">
    <source>
        <dbReference type="Proteomes" id="UP000315403"/>
    </source>
</evidence>
<dbReference type="InterPro" id="IPR034154">
    <property type="entry name" value="TOPRIM_DnaG/twinkle"/>
</dbReference>
<name>A0A543PZE8_ACITH</name>
<accession>A0A543PZE8</accession>